<keyword evidence="1" id="KW-0677">Repeat</keyword>
<evidence type="ECO:0000256" key="1">
    <source>
        <dbReference type="ARBA" id="ARBA00022737"/>
    </source>
</evidence>
<dbReference type="EMBL" id="JAVFKY010000002">
    <property type="protein sequence ID" value="KAK5581451.1"/>
    <property type="molecule type" value="Genomic_DNA"/>
</dbReference>
<dbReference type="GO" id="GO:0031160">
    <property type="term" value="C:spore wall"/>
    <property type="evidence" value="ECO:0007669"/>
    <property type="project" value="UniProtKB-ARBA"/>
</dbReference>
<feature type="domain" description="Follistatin-like" evidence="3">
    <location>
        <begin position="256"/>
        <end position="279"/>
    </location>
</feature>
<dbReference type="InterPro" id="IPR003645">
    <property type="entry name" value="Fol_N"/>
</dbReference>
<name>A0AAN7YWP0_9MYCE</name>
<keyword evidence="2" id="KW-0732">Signal</keyword>
<gene>
    <name evidence="4" type="ORF">RB653_001484</name>
</gene>
<evidence type="ECO:0000313" key="4">
    <source>
        <dbReference type="EMBL" id="KAK5581451.1"/>
    </source>
</evidence>
<dbReference type="AlphaFoldDB" id="A0AAN7YWP0"/>
<evidence type="ECO:0000256" key="2">
    <source>
        <dbReference type="SAM" id="SignalP"/>
    </source>
</evidence>
<feature type="domain" description="Follistatin-like" evidence="3">
    <location>
        <begin position="159"/>
        <end position="181"/>
    </location>
</feature>
<dbReference type="SMART" id="SM00274">
    <property type="entry name" value="FOLN"/>
    <property type="match status" value="7"/>
</dbReference>
<dbReference type="Pfam" id="PF04562">
    <property type="entry name" value="Dicty_spore_N"/>
    <property type="match status" value="1"/>
</dbReference>
<evidence type="ECO:0000259" key="3">
    <source>
        <dbReference type="SMART" id="SM00274"/>
    </source>
</evidence>
<organism evidence="4 5">
    <name type="scientific">Dictyostelium firmibasis</name>
    <dbReference type="NCBI Taxonomy" id="79012"/>
    <lineage>
        <taxon>Eukaryota</taxon>
        <taxon>Amoebozoa</taxon>
        <taxon>Evosea</taxon>
        <taxon>Eumycetozoa</taxon>
        <taxon>Dictyostelia</taxon>
        <taxon>Dictyosteliales</taxon>
        <taxon>Dictyosteliaceae</taxon>
        <taxon>Dictyostelium</taxon>
    </lineage>
</organism>
<dbReference type="GO" id="GO:0030435">
    <property type="term" value="P:sporulation resulting in formation of a cellular spore"/>
    <property type="evidence" value="ECO:0007669"/>
    <property type="project" value="UniProtKB-ARBA"/>
</dbReference>
<proteinExistence type="predicted"/>
<protein>
    <recommendedName>
        <fullName evidence="3">Follistatin-like domain-containing protein</fullName>
    </recommendedName>
</protein>
<feature type="domain" description="Follistatin-like" evidence="3">
    <location>
        <begin position="317"/>
        <end position="339"/>
    </location>
</feature>
<sequence length="464" mass="50388">MRINNLLVCLVLVFSTLSLSNANPEHDKWWKPPPRSCDTLSEDQCKAPNSGCKYLPFVSCCGTKKFFCVEDDGSGCGNAPLSCMKDDKTGAIFEIWSSCKPKQPFLYDYQVRNETCDQKSCEARGGVCEWVDPVPCMGTSCCPRYPICKGGEGPGPVSPCKNVICPEDYCCQDIHGGAYCVEKPRPPPPPPHKLCKGVKCGRGKECVVKDGKACCVPKPPPPPPPPCLCDAVQCPKGFNCVEFGGTANCVECPEKECENHHCPPGYDCVVDSHHHPHCQRPHPGSLCRNVTCPYGYACKAINNVPTCIRNPLPPNYPCRDLHCPAGYSCEIINDLPSCVRPPHPGHCQTCKDVNCGSLECAMVPNKCPRGSRDCCNSIPSCRLPSWDGDSDEYQSSSNDYDGNDGNEQSIPCGPIMTCKLNEICLLEQSRCAPLCDFVKCSPGTKCVADTTGIPVCLPNGITPY</sequence>
<feature type="domain" description="Follistatin-like" evidence="3">
    <location>
        <begin position="194"/>
        <end position="216"/>
    </location>
</feature>
<keyword evidence="5" id="KW-1185">Reference proteome</keyword>
<dbReference type="Proteomes" id="UP001344447">
    <property type="component" value="Unassembled WGS sequence"/>
</dbReference>
<feature type="domain" description="Follistatin-like" evidence="3">
    <location>
        <begin position="286"/>
        <end position="308"/>
    </location>
</feature>
<comment type="caution">
    <text evidence="4">The sequence shown here is derived from an EMBL/GenBank/DDBJ whole genome shotgun (WGS) entry which is preliminary data.</text>
</comment>
<evidence type="ECO:0000313" key="5">
    <source>
        <dbReference type="Proteomes" id="UP001344447"/>
    </source>
</evidence>
<feature type="chain" id="PRO_5042994942" description="Follistatin-like domain-containing protein" evidence="2">
    <location>
        <begin position="23"/>
        <end position="464"/>
    </location>
</feature>
<feature type="signal peptide" evidence="2">
    <location>
        <begin position="1"/>
        <end position="22"/>
    </location>
</feature>
<feature type="domain" description="Follistatin-like" evidence="3">
    <location>
        <begin position="434"/>
        <end position="457"/>
    </location>
</feature>
<accession>A0AAN7YWP0</accession>
<reference evidence="4 5" key="1">
    <citation type="submission" date="2023-11" db="EMBL/GenBank/DDBJ databases">
        <title>Dfirmibasis_genome.</title>
        <authorList>
            <person name="Edelbroek B."/>
            <person name="Kjellin J."/>
            <person name="Jerlstrom-Hultqvist J."/>
            <person name="Soderbom F."/>
        </authorList>
    </citation>
    <scope>NUCLEOTIDE SEQUENCE [LARGE SCALE GENOMIC DNA]</scope>
    <source>
        <strain evidence="4 5">TNS-C-14</strain>
    </source>
</reference>
<feature type="domain" description="Follistatin-like" evidence="3">
    <location>
        <begin position="228"/>
        <end position="250"/>
    </location>
</feature>
<dbReference type="InterPro" id="IPR007643">
    <property type="entry name" value="Dict_spore_N"/>
</dbReference>